<dbReference type="GO" id="GO:0006633">
    <property type="term" value="P:fatty acid biosynthetic process"/>
    <property type="evidence" value="ECO:0007669"/>
    <property type="project" value="UniProtKB-UniRule"/>
</dbReference>
<dbReference type="SUPFAM" id="SSF53901">
    <property type="entry name" value="Thiolase-like"/>
    <property type="match status" value="1"/>
</dbReference>
<reference evidence="17 18" key="1">
    <citation type="journal article" date="2011" name="J. Bacteriol.">
        <title>Draft genome sequence of Sporolactobacillus inulinus strain CASD, an efficient D-lactic acid-producing bacterium with high-concentration lactate tolerance capability.</title>
        <authorList>
            <person name="Yu B."/>
            <person name="Su F."/>
            <person name="Wang L."/>
            <person name="Xu K."/>
            <person name="Zhao B."/>
            <person name="Xu P."/>
        </authorList>
    </citation>
    <scope>NUCLEOTIDE SEQUENCE [LARGE SCALE GENOMIC DNA]</scope>
    <source>
        <strain evidence="17 18">CASD</strain>
    </source>
</reference>
<dbReference type="AlphaFoldDB" id="A0A0U1QS52"/>
<evidence type="ECO:0000256" key="12">
    <source>
        <dbReference type="ARBA" id="ARBA00052467"/>
    </source>
</evidence>
<dbReference type="Proteomes" id="UP000035553">
    <property type="component" value="Unassembled WGS sequence"/>
</dbReference>
<evidence type="ECO:0000256" key="11">
    <source>
        <dbReference type="ARBA" id="ARBA00052407"/>
    </source>
</evidence>
<name>A0A0U1QS52_9BACL</name>
<keyword evidence="9 14" id="KW-0012">Acyltransferase</keyword>
<gene>
    <name evidence="14" type="primary">fabH</name>
    <name evidence="17" type="ORF">SINU_01555</name>
</gene>
<feature type="active site" evidence="14">
    <location>
        <position position="261"/>
    </location>
</feature>
<evidence type="ECO:0000256" key="2">
    <source>
        <dbReference type="ARBA" id="ARBA00008642"/>
    </source>
</evidence>
<evidence type="ECO:0000313" key="18">
    <source>
        <dbReference type="Proteomes" id="UP000035553"/>
    </source>
</evidence>
<proteinExistence type="inferred from homology"/>
<keyword evidence="3 14" id="KW-0963">Cytoplasm</keyword>
<dbReference type="FunFam" id="3.40.47.10:FF:000004">
    <property type="entry name" value="3-oxoacyl-[acyl-carrier-protein] synthase 3"/>
    <property type="match status" value="1"/>
</dbReference>
<comment type="catalytic activity">
    <reaction evidence="12">
        <text>2-methylpropanoyl-CoA + malonyl-[ACP] + H(+) = 4-methyl-3-oxopentanoyl-[ACP] + CO2 + CoA</text>
        <dbReference type="Rhea" id="RHEA:42268"/>
        <dbReference type="Rhea" id="RHEA-COMP:9623"/>
        <dbReference type="Rhea" id="RHEA-COMP:9940"/>
        <dbReference type="ChEBI" id="CHEBI:15378"/>
        <dbReference type="ChEBI" id="CHEBI:16526"/>
        <dbReference type="ChEBI" id="CHEBI:57287"/>
        <dbReference type="ChEBI" id="CHEBI:57338"/>
        <dbReference type="ChEBI" id="CHEBI:78449"/>
        <dbReference type="ChEBI" id="CHEBI:78820"/>
        <dbReference type="EC" id="2.3.1.300"/>
    </reaction>
    <physiologicalReaction direction="left-to-right" evidence="12">
        <dbReference type="Rhea" id="RHEA:42269"/>
    </physiologicalReaction>
</comment>
<dbReference type="Gene3D" id="3.40.47.10">
    <property type="match status" value="1"/>
</dbReference>
<feature type="domain" description="Beta-ketoacyl-[acyl-carrier-protein] synthase III N-terminal" evidence="16">
    <location>
        <begin position="118"/>
        <end position="196"/>
    </location>
</feature>
<evidence type="ECO:0000256" key="1">
    <source>
        <dbReference type="ARBA" id="ARBA00005194"/>
    </source>
</evidence>
<dbReference type="PANTHER" id="PTHR34069:SF2">
    <property type="entry name" value="BETA-KETOACYL-[ACYL-CARRIER-PROTEIN] SYNTHASE III"/>
    <property type="match status" value="1"/>
</dbReference>
<dbReference type="OrthoDB" id="9815506at2"/>
<dbReference type="NCBIfam" id="NF006829">
    <property type="entry name" value="PRK09352.1"/>
    <property type="match status" value="1"/>
</dbReference>
<evidence type="ECO:0000259" key="16">
    <source>
        <dbReference type="Pfam" id="PF08545"/>
    </source>
</evidence>
<feature type="domain" description="Beta-ketoacyl-[acyl-carrier-protein] synthase III C-terminal" evidence="15">
    <location>
        <begin position="245"/>
        <end position="334"/>
    </location>
</feature>
<organism evidence="17 18">
    <name type="scientific">Sporolactobacillus inulinus CASD</name>
    <dbReference type="NCBI Taxonomy" id="1069536"/>
    <lineage>
        <taxon>Bacteria</taxon>
        <taxon>Bacillati</taxon>
        <taxon>Bacillota</taxon>
        <taxon>Bacilli</taxon>
        <taxon>Bacillales</taxon>
        <taxon>Sporolactobacillaceae</taxon>
        <taxon>Sporolactobacillus</taxon>
    </lineage>
</organism>
<dbReference type="InterPro" id="IPR004655">
    <property type="entry name" value="FabH"/>
</dbReference>
<comment type="catalytic activity">
    <reaction evidence="11">
        <text>(2S)-2-methylbutanoyl-CoA + malonyl-[ACP] + H(+) = (4S)-4-methyl-3-oxohexanoyl-[ACP] + CO2 + CoA</text>
        <dbReference type="Rhea" id="RHEA:42276"/>
        <dbReference type="Rhea" id="RHEA-COMP:9623"/>
        <dbReference type="Rhea" id="RHEA-COMP:17148"/>
        <dbReference type="ChEBI" id="CHEBI:15378"/>
        <dbReference type="ChEBI" id="CHEBI:16526"/>
        <dbReference type="ChEBI" id="CHEBI:57287"/>
        <dbReference type="ChEBI" id="CHEBI:78449"/>
        <dbReference type="ChEBI" id="CHEBI:88166"/>
        <dbReference type="ChEBI" id="CHEBI:167462"/>
        <dbReference type="EC" id="2.3.1.300"/>
    </reaction>
    <physiologicalReaction direction="left-to-right" evidence="11">
        <dbReference type="Rhea" id="RHEA:42277"/>
    </physiologicalReaction>
</comment>
<keyword evidence="14" id="KW-0511">Multifunctional enzyme</keyword>
<accession>A0A0U1QS52</accession>
<comment type="catalytic activity">
    <reaction evidence="10">
        <text>malonyl-[ACP] + acetyl-CoA + H(+) = 3-oxobutanoyl-[ACP] + CO2 + CoA</text>
        <dbReference type="Rhea" id="RHEA:12080"/>
        <dbReference type="Rhea" id="RHEA-COMP:9623"/>
        <dbReference type="Rhea" id="RHEA-COMP:9625"/>
        <dbReference type="ChEBI" id="CHEBI:15378"/>
        <dbReference type="ChEBI" id="CHEBI:16526"/>
        <dbReference type="ChEBI" id="CHEBI:57287"/>
        <dbReference type="ChEBI" id="CHEBI:57288"/>
        <dbReference type="ChEBI" id="CHEBI:78449"/>
        <dbReference type="ChEBI" id="CHEBI:78450"/>
        <dbReference type="EC" id="2.3.1.180"/>
    </reaction>
    <physiologicalReaction direction="left-to-right" evidence="10">
        <dbReference type="Rhea" id="RHEA:12081"/>
    </physiologicalReaction>
</comment>
<protein>
    <recommendedName>
        <fullName evidence="14">Beta-ketoacyl-[acyl-carrier-protein] synthase III</fullName>
        <shortName evidence="14">Beta-ketoacyl-ACP synthase III</shortName>
        <shortName evidence="14">KAS III</shortName>
        <ecNumber evidence="14">2.3.1.180</ecNumber>
    </recommendedName>
    <alternativeName>
        <fullName evidence="14">3-oxoacyl-[acyl-carrier-protein] synthase 3</fullName>
    </alternativeName>
    <alternativeName>
        <fullName evidence="14">3-oxoacyl-[acyl-carrier-protein] synthase III</fullName>
    </alternativeName>
</protein>
<evidence type="ECO:0000259" key="15">
    <source>
        <dbReference type="Pfam" id="PF08541"/>
    </source>
</evidence>
<dbReference type="EMBL" id="AFVQ02000019">
    <property type="protein sequence ID" value="KLI03611.1"/>
    <property type="molecule type" value="Genomic_DNA"/>
</dbReference>
<feature type="region of interest" description="ACP-binding" evidence="14">
    <location>
        <begin position="262"/>
        <end position="266"/>
    </location>
</feature>
<dbReference type="Pfam" id="PF08545">
    <property type="entry name" value="ACP_syn_III"/>
    <property type="match status" value="1"/>
</dbReference>
<evidence type="ECO:0000256" key="6">
    <source>
        <dbReference type="ARBA" id="ARBA00022832"/>
    </source>
</evidence>
<feature type="active site" evidence="14">
    <location>
        <position position="124"/>
    </location>
</feature>
<evidence type="ECO:0000256" key="7">
    <source>
        <dbReference type="ARBA" id="ARBA00023098"/>
    </source>
</evidence>
<evidence type="ECO:0000256" key="8">
    <source>
        <dbReference type="ARBA" id="ARBA00023160"/>
    </source>
</evidence>
<evidence type="ECO:0000256" key="13">
    <source>
        <dbReference type="ARBA" id="ARBA00052985"/>
    </source>
</evidence>
<comment type="pathway">
    <text evidence="1 14">Lipid metabolism; fatty acid biosynthesis.</text>
</comment>
<dbReference type="RefSeq" id="WP_039746306.1">
    <property type="nucleotide sequence ID" value="NZ_AFVQ02000019.1"/>
</dbReference>
<comment type="subunit">
    <text evidence="14">Homodimer.</text>
</comment>
<dbReference type="UniPathway" id="UPA00094"/>
<dbReference type="GO" id="GO:0033818">
    <property type="term" value="F:beta-ketoacyl-acyl-carrier-protein synthase III activity"/>
    <property type="evidence" value="ECO:0007669"/>
    <property type="project" value="UniProtKB-UniRule"/>
</dbReference>
<comment type="caution">
    <text evidence="17">The sequence shown here is derived from an EMBL/GenBank/DDBJ whole genome shotgun (WGS) entry which is preliminary data.</text>
</comment>
<dbReference type="NCBIfam" id="TIGR00747">
    <property type="entry name" value="fabH"/>
    <property type="match status" value="1"/>
</dbReference>
<dbReference type="InterPro" id="IPR013747">
    <property type="entry name" value="ACP_syn_III_C"/>
</dbReference>
<keyword evidence="18" id="KW-1185">Reference proteome</keyword>
<keyword evidence="7 14" id="KW-0443">Lipid metabolism</keyword>
<feature type="active site" evidence="14">
    <location>
        <position position="291"/>
    </location>
</feature>
<evidence type="ECO:0000256" key="4">
    <source>
        <dbReference type="ARBA" id="ARBA00022516"/>
    </source>
</evidence>
<keyword evidence="6 14" id="KW-0276">Fatty acid metabolism</keyword>
<dbReference type="InterPro" id="IPR016039">
    <property type="entry name" value="Thiolase-like"/>
</dbReference>
<evidence type="ECO:0000313" key="17">
    <source>
        <dbReference type="EMBL" id="KLI03611.1"/>
    </source>
</evidence>
<comment type="domain">
    <text evidence="14">The last Arg residue of the ACP-binding site is essential for the weak association between ACP/AcpP and FabH.</text>
</comment>
<sequence length="336" mass="36472">MTSVKGRFYPLKSTAKLSAIGAYVPERRLTNQDLEKLVDTSDEWIVRRTGMKERRIAGPEQFSSDLACAAVRDLVVRYQSDLNDTDLVIVSTTTPDYGFPSVSARVQAAFQLKQAGAIDLSAACSGFEYALHVANGLVTSGLHKKILVIAAETMSKVTDYSDRTTCILLGDGASAALVERSEENGAFLGAYMGADGSLGKALYRTGLSTIMDGEKLVDSGKMIQNGREVYKWAVKTVTTGIPELLKNSGLSIEDIDWFIPHSANLRLIEAVFDRLNVPMDKVLYSLEYYGNTSSASIGLALSDAVKEGKIKKNDRLLLYGFGGGLCHCGQVIEWNA</sequence>
<dbReference type="PANTHER" id="PTHR34069">
    <property type="entry name" value="3-OXOACYL-[ACYL-CARRIER-PROTEIN] SYNTHASE 3"/>
    <property type="match status" value="1"/>
</dbReference>
<dbReference type="GO" id="GO:0044550">
    <property type="term" value="P:secondary metabolite biosynthetic process"/>
    <property type="evidence" value="ECO:0007669"/>
    <property type="project" value="TreeGrafter"/>
</dbReference>
<dbReference type="EC" id="2.3.1.180" evidence="14"/>
<dbReference type="STRING" id="1069536.SINU_01555"/>
<dbReference type="GO" id="GO:0005737">
    <property type="term" value="C:cytoplasm"/>
    <property type="evidence" value="ECO:0007669"/>
    <property type="project" value="UniProtKB-SubCell"/>
</dbReference>
<dbReference type="GO" id="GO:0004315">
    <property type="term" value="F:3-oxoacyl-[acyl-carrier-protein] synthase activity"/>
    <property type="evidence" value="ECO:0007669"/>
    <property type="project" value="InterPro"/>
</dbReference>
<comment type="catalytic activity">
    <reaction evidence="13">
        <text>3-methylbutanoyl-CoA + malonyl-[ACP] + H(+) = 5-methyl-3-oxohexanoyl-[ACP] + CO2 + CoA</text>
        <dbReference type="Rhea" id="RHEA:42272"/>
        <dbReference type="Rhea" id="RHEA-COMP:9623"/>
        <dbReference type="Rhea" id="RHEA-COMP:9941"/>
        <dbReference type="ChEBI" id="CHEBI:15378"/>
        <dbReference type="ChEBI" id="CHEBI:16526"/>
        <dbReference type="ChEBI" id="CHEBI:57287"/>
        <dbReference type="ChEBI" id="CHEBI:57345"/>
        <dbReference type="ChEBI" id="CHEBI:78449"/>
        <dbReference type="ChEBI" id="CHEBI:78822"/>
        <dbReference type="EC" id="2.3.1.300"/>
    </reaction>
    <physiologicalReaction direction="left-to-right" evidence="13">
        <dbReference type="Rhea" id="RHEA:42273"/>
    </physiologicalReaction>
</comment>
<comment type="subcellular location">
    <subcellularLocation>
        <location evidence="14">Cytoplasm</location>
    </subcellularLocation>
</comment>
<evidence type="ECO:0000256" key="10">
    <source>
        <dbReference type="ARBA" id="ARBA00051096"/>
    </source>
</evidence>
<comment type="similarity">
    <text evidence="2 14">Belongs to the thiolase-like superfamily. FabH family.</text>
</comment>
<keyword evidence="5 14" id="KW-0808">Transferase</keyword>
<dbReference type="CDD" id="cd00830">
    <property type="entry name" value="KAS_III"/>
    <property type="match status" value="1"/>
</dbReference>
<evidence type="ECO:0000256" key="3">
    <source>
        <dbReference type="ARBA" id="ARBA00022490"/>
    </source>
</evidence>
<keyword evidence="8 14" id="KW-0275">Fatty acid biosynthesis</keyword>
<dbReference type="InterPro" id="IPR013751">
    <property type="entry name" value="ACP_syn_III_N"/>
</dbReference>
<dbReference type="Pfam" id="PF08541">
    <property type="entry name" value="ACP_syn_III_C"/>
    <property type="match status" value="1"/>
</dbReference>
<evidence type="ECO:0000256" key="14">
    <source>
        <dbReference type="HAMAP-Rule" id="MF_01815"/>
    </source>
</evidence>
<evidence type="ECO:0000256" key="9">
    <source>
        <dbReference type="ARBA" id="ARBA00023315"/>
    </source>
</evidence>
<comment type="function">
    <text evidence="14">Catalyzes the condensation reaction of fatty acid synthesis by the addition to an acyl acceptor of two carbons from malonyl-ACP. Catalyzes the first condensation reaction which initiates fatty acid synthesis and may therefore play a role in governing the total rate of fatty acid production. Possesses both acetoacetyl-ACP synthase and acetyl transacylase activities. Its substrate specificity determines the biosynthesis of branched-chain and/or straight-chain of fatty acids.</text>
</comment>
<dbReference type="HAMAP" id="MF_01815">
    <property type="entry name" value="FabH"/>
    <property type="match status" value="1"/>
</dbReference>
<evidence type="ECO:0000256" key="5">
    <source>
        <dbReference type="ARBA" id="ARBA00022679"/>
    </source>
</evidence>
<keyword evidence="4 14" id="KW-0444">Lipid biosynthesis</keyword>